<dbReference type="AlphaFoldDB" id="A0A9Q9APG7"/>
<dbReference type="Proteomes" id="UP001056384">
    <property type="component" value="Chromosome 5"/>
</dbReference>
<proteinExistence type="predicted"/>
<sequence>MLLTQPPLKEVQLRPLDFVASQVAWDHFGVVGKGLRPGSRVREVCEKNGSGLTTGTLIDGALLCANASNRDPGSVLGFRAEGAGGLRCVERTIDDISGWDMLDIFDRALAGRDLPWGAGKDLSWEETFVDVRV</sequence>
<protein>
    <submittedName>
        <fullName evidence="1">Uncharacterized protein</fullName>
    </submittedName>
</protein>
<evidence type="ECO:0000313" key="1">
    <source>
        <dbReference type="EMBL" id="USW53059.1"/>
    </source>
</evidence>
<dbReference type="EMBL" id="CP099422">
    <property type="protein sequence ID" value="USW53059.1"/>
    <property type="molecule type" value="Genomic_DNA"/>
</dbReference>
<keyword evidence="2" id="KW-1185">Reference proteome</keyword>
<evidence type="ECO:0000313" key="2">
    <source>
        <dbReference type="Proteomes" id="UP001056384"/>
    </source>
</evidence>
<reference evidence="1" key="1">
    <citation type="submission" date="2022-06" db="EMBL/GenBank/DDBJ databases">
        <title>Complete genome sequences of two strains of the flax pathogen Septoria linicola.</title>
        <authorList>
            <person name="Lapalu N."/>
            <person name="Simon A."/>
            <person name="Demenou B."/>
            <person name="Paumier D."/>
            <person name="Guillot M.-P."/>
            <person name="Gout L."/>
            <person name="Valade R."/>
        </authorList>
    </citation>
    <scope>NUCLEOTIDE SEQUENCE</scope>
    <source>
        <strain evidence="1">SE15195</strain>
    </source>
</reference>
<organism evidence="1 2">
    <name type="scientific">Septoria linicola</name>
    <dbReference type="NCBI Taxonomy" id="215465"/>
    <lineage>
        <taxon>Eukaryota</taxon>
        <taxon>Fungi</taxon>
        <taxon>Dikarya</taxon>
        <taxon>Ascomycota</taxon>
        <taxon>Pezizomycotina</taxon>
        <taxon>Dothideomycetes</taxon>
        <taxon>Dothideomycetidae</taxon>
        <taxon>Mycosphaerellales</taxon>
        <taxon>Mycosphaerellaceae</taxon>
        <taxon>Septoria</taxon>
    </lineage>
</organism>
<accession>A0A9Q9APG7</accession>
<gene>
    <name evidence="1" type="ORF">Slin15195_G063780</name>
</gene>
<name>A0A9Q9APG7_9PEZI</name>